<keyword evidence="3" id="KW-1185">Reference proteome</keyword>
<proteinExistence type="predicted"/>
<evidence type="ECO:0008006" key="4">
    <source>
        <dbReference type="Google" id="ProtNLM"/>
    </source>
</evidence>
<organism evidence="2 3">
    <name type="scientific">Pseudocercospora musae</name>
    <dbReference type="NCBI Taxonomy" id="113226"/>
    <lineage>
        <taxon>Eukaryota</taxon>
        <taxon>Fungi</taxon>
        <taxon>Dikarya</taxon>
        <taxon>Ascomycota</taxon>
        <taxon>Pezizomycotina</taxon>
        <taxon>Dothideomycetes</taxon>
        <taxon>Dothideomycetidae</taxon>
        <taxon>Mycosphaerellales</taxon>
        <taxon>Mycosphaerellaceae</taxon>
        <taxon>Pseudocercospora</taxon>
    </lineage>
</organism>
<evidence type="ECO:0000313" key="3">
    <source>
        <dbReference type="Proteomes" id="UP000073492"/>
    </source>
</evidence>
<dbReference type="EMBL" id="LFZO01000007">
    <property type="protein sequence ID" value="KXT18396.1"/>
    <property type="molecule type" value="Genomic_DNA"/>
</dbReference>
<keyword evidence="1" id="KW-0732">Signal</keyword>
<evidence type="ECO:0000256" key="1">
    <source>
        <dbReference type="SAM" id="SignalP"/>
    </source>
</evidence>
<sequence>MATSLAILLSTLYTLDPGDSQALVAIGRQILSMRYKDIQYPPLVLYSTQRLSSVEDVSFHLVQLSLSELAYFLNAARRGHNADDSERMYGTAQRNLAELDACAADLVRSIINGMLGTFHHDISTSPLPSFSSLQILPRSKLQHVLLSCHVMTEYQLSWFLLETGYTLPVIQNPSATSKLLNLPAEMRNWIYREALCEDSWIKIDQDTFAQPALLRTCKQIRHEASSIYYHENRFEVAALDMKRQLAVALVRQAGVLLDLDKVRIRTPWIPLDGHGDPVADAGQGAAFRELWDGDVSAYGWQHVAAGYGERFCIEA</sequence>
<feature type="signal peptide" evidence="1">
    <location>
        <begin position="1"/>
        <end position="20"/>
    </location>
</feature>
<evidence type="ECO:0000313" key="2">
    <source>
        <dbReference type="EMBL" id="KXT18396.1"/>
    </source>
</evidence>
<dbReference type="AlphaFoldDB" id="A0A139IV20"/>
<dbReference type="Proteomes" id="UP000073492">
    <property type="component" value="Unassembled WGS sequence"/>
</dbReference>
<dbReference type="PANTHER" id="PTHR42085:SF1">
    <property type="entry name" value="F-BOX DOMAIN-CONTAINING PROTEIN"/>
    <property type="match status" value="1"/>
</dbReference>
<name>A0A139IV20_9PEZI</name>
<comment type="caution">
    <text evidence="2">The sequence shown here is derived from an EMBL/GenBank/DDBJ whole genome shotgun (WGS) entry which is preliminary data.</text>
</comment>
<reference evidence="2 3" key="1">
    <citation type="submission" date="2015-07" db="EMBL/GenBank/DDBJ databases">
        <title>Comparative genomics of the Sigatoka disease complex on banana suggests a link between parallel evolutionary changes in Pseudocercospora fijiensis and Pseudocercospora eumusae and increased virulence on the banana host.</title>
        <authorList>
            <person name="Chang T.-C."/>
            <person name="Salvucci A."/>
            <person name="Crous P.W."/>
            <person name="Stergiopoulos I."/>
        </authorList>
    </citation>
    <scope>NUCLEOTIDE SEQUENCE [LARGE SCALE GENOMIC DNA]</scope>
    <source>
        <strain evidence="2 3">CBS 116634</strain>
    </source>
</reference>
<dbReference type="InterPro" id="IPR038883">
    <property type="entry name" value="AN11006-like"/>
</dbReference>
<accession>A0A139IV20</accession>
<protein>
    <recommendedName>
        <fullName evidence="4">Transcription factor domain-containing protein</fullName>
    </recommendedName>
</protein>
<gene>
    <name evidence="2" type="ORF">AC579_8180</name>
</gene>
<dbReference type="PANTHER" id="PTHR42085">
    <property type="entry name" value="F-BOX DOMAIN-CONTAINING PROTEIN"/>
    <property type="match status" value="1"/>
</dbReference>
<dbReference type="OrthoDB" id="3934270at2759"/>
<feature type="chain" id="PRO_5007297727" description="Transcription factor domain-containing protein" evidence="1">
    <location>
        <begin position="21"/>
        <end position="315"/>
    </location>
</feature>